<dbReference type="InterPro" id="IPR036890">
    <property type="entry name" value="HATPase_C_sf"/>
</dbReference>
<evidence type="ECO:0000313" key="15">
    <source>
        <dbReference type="Proteomes" id="UP001519363"/>
    </source>
</evidence>
<dbReference type="InterPro" id="IPR003594">
    <property type="entry name" value="HATPase_dom"/>
</dbReference>
<keyword evidence="8 11" id="KW-1133">Transmembrane helix</keyword>
<dbReference type="SMART" id="SM00304">
    <property type="entry name" value="HAMP"/>
    <property type="match status" value="1"/>
</dbReference>
<dbReference type="Pfam" id="PF00512">
    <property type="entry name" value="HisKA"/>
    <property type="match status" value="1"/>
</dbReference>
<keyword evidence="15" id="KW-1185">Reference proteome</keyword>
<feature type="domain" description="HAMP" evidence="13">
    <location>
        <begin position="169"/>
        <end position="222"/>
    </location>
</feature>
<keyword evidence="14" id="KW-0687">Ribonucleoprotein</keyword>
<keyword evidence="5" id="KW-0808">Transferase</keyword>
<keyword evidence="6 11" id="KW-0812">Transmembrane</keyword>
<dbReference type="Gene3D" id="6.10.340.10">
    <property type="match status" value="1"/>
</dbReference>
<dbReference type="SUPFAM" id="SSF55874">
    <property type="entry name" value="ATPase domain of HSP90 chaperone/DNA topoisomerase II/histidine kinase"/>
    <property type="match status" value="1"/>
</dbReference>
<comment type="catalytic activity">
    <reaction evidence="1">
        <text>ATP + protein L-histidine = ADP + protein N-phospho-L-histidine.</text>
        <dbReference type="EC" id="2.7.13.3"/>
    </reaction>
</comment>
<feature type="domain" description="Histidine kinase" evidence="12">
    <location>
        <begin position="230"/>
        <end position="432"/>
    </location>
</feature>
<dbReference type="InterPro" id="IPR050428">
    <property type="entry name" value="TCS_sensor_his_kinase"/>
</dbReference>
<name>A0ABS5A849_9PSEU</name>
<evidence type="ECO:0000256" key="2">
    <source>
        <dbReference type="ARBA" id="ARBA00004236"/>
    </source>
</evidence>
<reference evidence="14 15" key="1">
    <citation type="submission" date="2021-03" db="EMBL/GenBank/DDBJ databases">
        <title>Sequencing the genomes of 1000 actinobacteria strains.</title>
        <authorList>
            <person name="Klenk H.-P."/>
        </authorList>
    </citation>
    <scope>NUCLEOTIDE SEQUENCE [LARGE SCALE GENOMIC DNA]</scope>
    <source>
        <strain evidence="14 15">DSM 44580</strain>
    </source>
</reference>
<dbReference type="Gene3D" id="3.30.565.10">
    <property type="entry name" value="Histidine kinase-like ATPase, C-terminal domain"/>
    <property type="match status" value="1"/>
</dbReference>
<dbReference type="SMART" id="SM00387">
    <property type="entry name" value="HATPase_c"/>
    <property type="match status" value="1"/>
</dbReference>
<dbReference type="Gene3D" id="1.10.287.130">
    <property type="match status" value="1"/>
</dbReference>
<dbReference type="EMBL" id="JAGIOO010000001">
    <property type="protein sequence ID" value="MBP2472770.1"/>
    <property type="molecule type" value="Genomic_DNA"/>
</dbReference>
<dbReference type="Proteomes" id="UP001519363">
    <property type="component" value="Unassembled WGS sequence"/>
</dbReference>
<accession>A0ABS5A849</accession>
<keyword evidence="10 11" id="KW-0472">Membrane</keyword>
<dbReference type="RefSeq" id="WP_086780872.1">
    <property type="nucleotide sequence ID" value="NZ_JAGIOO010000001.1"/>
</dbReference>
<evidence type="ECO:0000256" key="11">
    <source>
        <dbReference type="SAM" id="Phobius"/>
    </source>
</evidence>
<evidence type="ECO:0000259" key="12">
    <source>
        <dbReference type="PROSITE" id="PS50109"/>
    </source>
</evidence>
<evidence type="ECO:0000256" key="6">
    <source>
        <dbReference type="ARBA" id="ARBA00022692"/>
    </source>
</evidence>
<dbReference type="SUPFAM" id="SSF47384">
    <property type="entry name" value="Homodimeric domain of signal transducing histidine kinase"/>
    <property type="match status" value="1"/>
</dbReference>
<dbReference type="PROSITE" id="PS50109">
    <property type="entry name" value="HIS_KIN"/>
    <property type="match status" value="1"/>
</dbReference>
<evidence type="ECO:0000256" key="9">
    <source>
        <dbReference type="ARBA" id="ARBA00023012"/>
    </source>
</evidence>
<protein>
    <recommendedName>
        <fullName evidence="3">histidine kinase</fullName>
        <ecNumber evidence="3">2.7.13.3</ecNumber>
    </recommendedName>
</protein>
<keyword evidence="7 14" id="KW-0418">Kinase</keyword>
<proteinExistence type="predicted"/>
<keyword evidence="4" id="KW-0597">Phosphoprotein</keyword>
<dbReference type="GO" id="GO:0016301">
    <property type="term" value="F:kinase activity"/>
    <property type="evidence" value="ECO:0007669"/>
    <property type="project" value="UniProtKB-KW"/>
</dbReference>
<comment type="subcellular location">
    <subcellularLocation>
        <location evidence="2">Cell membrane</location>
    </subcellularLocation>
</comment>
<dbReference type="PANTHER" id="PTHR45436:SF5">
    <property type="entry name" value="SENSOR HISTIDINE KINASE TRCS"/>
    <property type="match status" value="1"/>
</dbReference>
<evidence type="ECO:0000256" key="8">
    <source>
        <dbReference type="ARBA" id="ARBA00022989"/>
    </source>
</evidence>
<dbReference type="PRINTS" id="PR00344">
    <property type="entry name" value="BCTRLSENSOR"/>
</dbReference>
<comment type="caution">
    <text evidence="14">The sequence shown here is derived from an EMBL/GenBank/DDBJ whole genome shotgun (WGS) entry which is preliminary data.</text>
</comment>
<keyword evidence="14" id="KW-0689">Ribosomal protein</keyword>
<evidence type="ECO:0000259" key="13">
    <source>
        <dbReference type="PROSITE" id="PS50885"/>
    </source>
</evidence>
<dbReference type="SUPFAM" id="SSF158472">
    <property type="entry name" value="HAMP domain-like"/>
    <property type="match status" value="1"/>
</dbReference>
<dbReference type="Pfam" id="PF02518">
    <property type="entry name" value="HATPase_c"/>
    <property type="match status" value="1"/>
</dbReference>
<dbReference type="EC" id="2.7.13.3" evidence="3"/>
<evidence type="ECO:0000256" key="4">
    <source>
        <dbReference type="ARBA" id="ARBA00022553"/>
    </source>
</evidence>
<feature type="transmembrane region" description="Helical" evidence="11">
    <location>
        <begin position="145"/>
        <end position="168"/>
    </location>
</feature>
<dbReference type="Pfam" id="PF00672">
    <property type="entry name" value="HAMP"/>
    <property type="match status" value="1"/>
</dbReference>
<dbReference type="SMART" id="SM00388">
    <property type="entry name" value="HisKA"/>
    <property type="match status" value="1"/>
</dbReference>
<dbReference type="CDD" id="cd00082">
    <property type="entry name" value="HisKA"/>
    <property type="match status" value="1"/>
</dbReference>
<dbReference type="PROSITE" id="PS50885">
    <property type="entry name" value="HAMP"/>
    <property type="match status" value="1"/>
</dbReference>
<evidence type="ECO:0000256" key="7">
    <source>
        <dbReference type="ARBA" id="ARBA00022777"/>
    </source>
</evidence>
<sequence length="432" mass="46910">MSSIRTRVTVWTVLVLAIPLAVLAAFAPGLMRAYLVNEARVGAEQVLKQEDCFLRAGHTVQTFAVDRAQSPQLLAAIPCERRVTLVADDGTLATDPSRLLSLWPFGKQEPGAVQSQPVGELLTAAGAVPTSTSPLTAQQATLNTWTLSLMGGLLLVLALVALGTWLILGRVLRPVGHIRGQLAEFSTHDLTRRVPVPRRRDEMRDLAETANDTLDRLSRAVEAQRQFVADAAHELRSPIAALRGELELALAHPANTEWAQVVHQALADTIRLQNLAADLLLLARLENPSPDGSESVDLALVVRERLAHRRRPVEADLPEEPLVVRGNELRLARLLDNLLDNAERHATERIAVTLTATAEEVLLEVADDGPGIPEADRERVFDRFTRLDDARDRSHGGVGLGLAIARGIATTHGGTLTLADGPATRFQARLPR</sequence>
<keyword evidence="9" id="KW-0902">Two-component regulatory system</keyword>
<evidence type="ECO:0000313" key="14">
    <source>
        <dbReference type="EMBL" id="MBP2472770.1"/>
    </source>
</evidence>
<dbReference type="GO" id="GO:0005840">
    <property type="term" value="C:ribosome"/>
    <property type="evidence" value="ECO:0007669"/>
    <property type="project" value="UniProtKB-KW"/>
</dbReference>
<organism evidence="14 15">
    <name type="scientific">Crossiella equi</name>
    <dbReference type="NCBI Taxonomy" id="130796"/>
    <lineage>
        <taxon>Bacteria</taxon>
        <taxon>Bacillati</taxon>
        <taxon>Actinomycetota</taxon>
        <taxon>Actinomycetes</taxon>
        <taxon>Pseudonocardiales</taxon>
        <taxon>Pseudonocardiaceae</taxon>
        <taxon>Crossiella</taxon>
    </lineage>
</organism>
<dbReference type="InterPro" id="IPR036097">
    <property type="entry name" value="HisK_dim/P_sf"/>
</dbReference>
<dbReference type="PANTHER" id="PTHR45436">
    <property type="entry name" value="SENSOR HISTIDINE KINASE YKOH"/>
    <property type="match status" value="1"/>
</dbReference>
<dbReference type="InterPro" id="IPR003660">
    <property type="entry name" value="HAMP_dom"/>
</dbReference>
<dbReference type="InterPro" id="IPR003661">
    <property type="entry name" value="HisK_dim/P_dom"/>
</dbReference>
<dbReference type="InterPro" id="IPR005467">
    <property type="entry name" value="His_kinase_dom"/>
</dbReference>
<evidence type="ECO:0000256" key="1">
    <source>
        <dbReference type="ARBA" id="ARBA00000085"/>
    </source>
</evidence>
<evidence type="ECO:0000256" key="10">
    <source>
        <dbReference type="ARBA" id="ARBA00023136"/>
    </source>
</evidence>
<evidence type="ECO:0000256" key="5">
    <source>
        <dbReference type="ARBA" id="ARBA00022679"/>
    </source>
</evidence>
<evidence type="ECO:0000256" key="3">
    <source>
        <dbReference type="ARBA" id="ARBA00012438"/>
    </source>
</evidence>
<dbReference type="InterPro" id="IPR004358">
    <property type="entry name" value="Sig_transdc_His_kin-like_C"/>
</dbReference>
<gene>
    <name evidence="14" type="ORF">JOF53_001642</name>
</gene>